<dbReference type="OrthoDB" id="2157866at2759"/>
<evidence type="ECO:0000313" key="3">
    <source>
        <dbReference type="EMBL" id="CAI6340895.1"/>
    </source>
</evidence>
<dbReference type="InterPro" id="IPR051707">
    <property type="entry name" value="PI-Interact_SigTrans_Reg"/>
</dbReference>
<feature type="compositionally biased region" description="Polar residues" evidence="1">
    <location>
        <begin position="282"/>
        <end position="298"/>
    </location>
</feature>
<proteinExistence type="predicted"/>
<comment type="caution">
    <text evidence="3">The sequence shown here is derived from an EMBL/GenBank/DDBJ whole genome shotgun (WGS) entry which is preliminary data.</text>
</comment>
<dbReference type="Proteomes" id="UP001152607">
    <property type="component" value="Unassembled WGS sequence"/>
</dbReference>
<sequence>MVTHSVAAIHLHVCQKTSSCLFASAPVSLNRNMNPPDLSPDCRSWCLSVLCSGPCFSWNAHHPPRTIMAATLATTPQQTPSKHISIRTQPIKNDPPRPEPLKKRHSDPLDVMSPVNENGSFEFDRVIKRGTVVKRTRKTKQWRSVYLVLRPNLLSIYRDKDETKLRHQISLSDITAVARQRDSKKKMEHVFGIFSPARNYHFSALTEKDAQSWVTLIRSEARIDEGDEEMILMSPAAHNTTFTGFDRIVKRGDVGSSSSEAEHRPSSSIAPENMHSARRPSHTLNYSGNEHGSYSDFSDTGGPVHAPFQASMTSLPHTPRTSAQLPNASQQNNTGTAPDDNRVIYHGWLWVLKSKGGVRQNTPPT</sequence>
<dbReference type="Gene3D" id="2.30.29.30">
    <property type="entry name" value="Pleckstrin-homology domain (PH domain)/Phosphotyrosine-binding domain (PTB)"/>
    <property type="match status" value="1"/>
</dbReference>
<dbReference type="CDD" id="cd13298">
    <property type="entry name" value="PH1_PH_fungal"/>
    <property type="match status" value="1"/>
</dbReference>
<feature type="compositionally biased region" description="Polar residues" evidence="1">
    <location>
        <begin position="310"/>
        <end position="336"/>
    </location>
</feature>
<dbReference type="AlphaFoldDB" id="A0A9W4XUA0"/>
<dbReference type="PROSITE" id="PS50003">
    <property type="entry name" value="PH_DOMAIN"/>
    <property type="match status" value="1"/>
</dbReference>
<evidence type="ECO:0000256" key="1">
    <source>
        <dbReference type="SAM" id="MobiDB-lite"/>
    </source>
</evidence>
<keyword evidence="4" id="KW-1185">Reference proteome</keyword>
<dbReference type="InterPro" id="IPR001849">
    <property type="entry name" value="PH_domain"/>
</dbReference>
<gene>
    <name evidence="3" type="ORF">PDIGIT_LOCUS14081</name>
</gene>
<evidence type="ECO:0000259" key="2">
    <source>
        <dbReference type="PROSITE" id="PS50003"/>
    </source>
</evidence>
<name>A0A9W4XUA0_9PLEO</name>
<dbReference type="Pfam" id="PF00169">
    <property type="entry name" value="PH"/>
    <property type="match status" value="1"/>
</dbReference>
<evidence type="ECO:0000313" key="4">
    <source>
        <dbReference type="Proteomes" id="UP001152607"/>
    </source>
</evidence>
<reference evidence="3" key="1">
    <citation type="submission" date="2023-01" db="EMBL/GenBank/DDBJ databases">
        <authorList>
            <person name="Van Ghelder C."/>
            <person name="Rancurel C."/>
        </authorList>
    </citation>
    <scope>NUCLEOTIDE SEQUENCE</scope>
    <source>
        <strain evidence="3">CNCM I-4278</strain>
    </source>
</reference>
<organism evidence="3 4">
    <name type="scientific">Periconia digitata</name>
    <dbReference type="NCBI Taxonomy" id="1303443"/>
    <lineage>
        <taxon>Eukaryota</taxon>
        <taxon>Fungi</taxon>
        <taxon>Dikarya</taxon>
        <taxon>Ascomycota</taxon>
        <taxon>Pezizomycotina</taxon>
        <taxon>Dothideomycetes</taxon>
        <taxon>Pleosporomycetidae</taxon>
        <taxon>Pleosporales</taxon>
        <taxon>Massarineae</taxon>
        <taxon>Periconiaceae</taxon>
        <taxon>Periconia</taxon>
    </lineage>
</organism>
<protein>
    <recommendedName>
        <fullName evidence="2">PH domain-containing protein</fullName>
    </recommendedName>
</protein>
<dbReference type="PANTHER" id="PTHR14336">
    <property type="entry name" value="TANDEM PH DOMAIN CONTAINING PROTEIN"/>
    <property type="match status" value="1"/>
</dbReference>
<dbReference type="InterPro" id="IPR011993">
    <property type="entry name" value="PH-like_dom_sf"/>
</dbReference>
<dbReference type="SMART" id="SM00233">
    <property type="entry name" value="PH"/>
    <property type="match status" value="1"/>
</dbReference>
<feature type="domain" description="PH" evidence="2">
    <location>
        <begin position="125"/>
        <end position="222"/>
    </location>
</feature>
<feature type="region of interest" description="Disordered" evidence="1">
    <location>
        <begin position="75"/>
        <end position="113"/>
    </location>
</feature>
<dbReference type="EMBL" id="CAOQHR010000011">
    <property type="protein sequence ID" value="CAI6340895.1"/>
    <property type="molecule type" value="Genomic_DNA"/>
</dbReference>
<accession>A0A9W4XUA0</accession>
<feature type="region of interest" description="Disordered" evidence="1">
    <location>
        <begin position="253"/>
        <end position="340"/>
    </location>
</feature>
<dbReference type="SUPFAM" id="SSF50729">
    <property type="entry name" value="PH domain-like"/>
    <property type="match status" value="1"/>
</dbReference>